<dbReference type="eggNOG" id="ENOG502QR4D">
    <property type="taxonomic scope" value="Eukaryota"/>
</dbReference>
<dbReference type="STRING" id="1220924.W2S324"/>
<comment type="pathway">
    <text evidence="2 10">Glycan metabolism; cellulose degradation.</text>
</comment>
<evidence type="ECO:0000256" key="5">
    <source>
        <dbReference type="ARBA" id="ARBA00023001"/>
    </source>
</evidence>
<evidence type="ECO:0000256" key="8">
    <source>
        <dbReference type="ARBA" id="ARBA00023295"/>
    </source>
</evidence>
<keyword evidence="7 10" id="KW-0119">Carbohydrate metabolism</keyword>
<evidence type="ECO:0000313" key="12">
    <source>
        <dbReference type="EMBL" id="ETN42995.1"/>
    </source>
</evidence>
<dbReference type="PROSITE" id="PS51820">
    <property type="entry name" value="PA14"/>
    <property type="match status" value="1"/>
</dbReference>
<dbReference type="InterPro" id="IPR011658">
    <property type="entry name" value="PA14_dom"/>
</dbReference>
<keyword evidence="9 10" id="KW-0624">Polysaccharide degradation</keyword>
<dbReference type="VEuPathDB" id="FungiDB:HMPREF1541_02153"/>
<reference evidence="12 13" key="1">
    <citation type="submission" date="2013-03" db="EMBL/GenBank/DDBJ databases">
        <title>The Genome Sequence of Phialophora europaea CBS 101466.</title>
        <authorList>
            <consortium name="The Broad Institute Genomics Platform"/>
            <person name="Cuomo C."/>
            <person name="de Hoog S."/>
            <person name="Gorbushina A."/>
            <person name="Walker B."/>
            <person name="Young S.K."/>
            <person name="Zeng Q."/>
            <person name="Gargeya S."/>
            <person name="Fitzgerald M."/>
            <person name="Haas B."/>
            <person name="Abouelleil A."/>
            <person name="Allen A.W."/>
            <person name="Alvarado L."/>
            <person name="Arachchi H.M."/>
            <person name="Berlin A.M."/>
            <person name="Chapman S.B."/>
            <person name="Gainer-Dewar J."/>
            <person name="Goldberg J."/>
            <person name="Griggs A."/>
            <person name="Gujja S."/>
            <person name="Hansen M."/>
            <person name="Howarth C."/>
            <person name="Imamovic A."/>
            <person name="Ireland A."/>
            <person name="Larimer J."/>
            <person name="McCowan C."/>
            <person name="Murphy C."/>
            <person name="Pearson M."/>
            <person name="Poon T.W."/>
            <person name="Priest M."/>
            <person name="Roberts A."/>
            <person name="Saif S."/>
            <person name="Shea T."/>
            <person name="Sisk P."/>
            <person name="Sykes S."/>
            <person name="Wortman J."/>
            <person name="Nusbaum C."/>
            <person name="Birren B."/>
        </authorList>
    </citation>
    <scope>NUCLEOTIDE SEQUENCE [LARGE SCALE GENOMIC DNA]</scope>
    <source>
        <strain evidence="12 13">CBS 101466</strain>
    </source>
</reference>
<protein>
    <recommendedName>
        <fullName evidence="10">beta-glucosidase</fullName>
        <ecNumber evidence="10">3.2.1.21</ecNumber>
    </recommendedName>
</protein>
<dbReference type="InterPro" id="IPR019800">
    <property type="entry name" value="Glyco_hydro_3_AS"/>
</dbReference>
<keyword evidence="6" id="KW-0325">Glycoprotein</keyword>
<evidence type="ECO:0000313" key="13">
    <source>
        <dbReference type="Proteomes" id="UP000030752"/>
    </source>
</evidence>
<dbReference type="GeneID" id="19969492"/>
<evidence type="ECO:0000256" key="7">
    <source>
        <dbReference type="ARBA" id="ARBA00023277"/>
    </source>
</evidence>
<dbReference type="InterPro" id="IPR002772">
    <property type="entry name" value="Glyco_hydro_3_C"/>
</dbReference>
<dbReference type="EC" id="3.2.1.21" evidence="10"/>
<dbReference type="PRINTS" id="PR00133">
    <property type="entry name" value="GLHYDRLASE3"/>
</dbReference>
<dbReference type="InterPro" id="IPR013783">
    <property type="entry name" value="Ig-like_fold"/>
</dbReference>
<dbReference type="Gene3D" id="2.60.40.10">
    <property type="entry name" value="Immunoglobulins"/>
    <property type="match status" value="1"/>
</dbReference>
<dbReference type="GO" id="GO:0030245">
    <property type="term" value="P:cellulose catabolic process"/>
    <property type="evidence" value="ECO:0007669"/>
    <property type="project" value="UniProtKB-UniPathway"/>
</dbReference>
<dbReference type="Gene3D" id="2.60.120.260">
    <property type="entry name" value="Galactose-binding domain-like"/>
    <property type="match status" value="1"/>
</dbReference>
<dbReference type="Gene3D" id="3.20.20.300">
    <property type="entry name" value="Glycoside hydrolase, family 3, N-terminal domain"/>
    <property type="match status" value="1"/>
</dbReference>
<dbReference type="OrthoDB" id="47059at2759"/>
<dbReference type="InterPro" id="IPR017853">
    <property type="entry name" value="GH"/>
</dbReference>
<dbReference type="InParanoid" id="W2S324"/>
<dbReference type="SMART" id="SM00758">
    <property type="entry name" value="PA14"/>
    <property type="match status" value="1"/>
</dbReference>
<dbReference type="InterPro" id="IPR050288">
    <property type="entry name" value="Cellulose_deg_GH3"/>
</dbReference>
<dbReference type="GO" id="GO:0008422">
    <property type="term" value="F:beta-glucosidase activity"/>
    <property type="evidence" value="ECO:0007669"/>
    <property type="project" value="UniProtKB-EC"/>
</dbReference>
<dbReference type="EMBL" id="KB822718">
    <property type="protein sequence ID" value="ETN42995.1"/>
    <property type="molecule type" value="Genomic_DNA"/>
</dbReference>
<dbReference type="HOGENOM" id="CLU_004542_4_0_1"/>
<dbReference type="SUPFAM" id="SSF52279">
    <property type="entry name" value="Beta-D-glucan exohydrolase, C-terminal domain"/>
    <property type="match status" value="1"/>
</dbReference>
<dbReference type="FunFam" id="3.20.20.300:FF:000006">
    <property type="entry name" value="Beta-glucosidase H"/>
    <property type="match status" value="1"/>
</dbReference>
<dbReference type="Pfam" id="PF00933">
    <property type="entry name" value="Glyco_hydro_3"/>
    <property type="match status" value="1"/>
</dbReference>
<dbReference type="Gene3D" id="3.40.50.1700">
    <property type="entry name" value="Glycoside hydrolase family 3 C-terminal domain"/>
    <property type="match status" value="1"/>
</dbReference>
<dbReference type="InterPro" id="IPR036881">
    <property type="entry name" value="Glyco_hydro_3_C_sf"/>
</dbReference>
<evidence type="ECO:0000256" key="10">
    <source>
        <dbReference type="RuleBase" id="RU361161"/>
    </source>
</evidence>
<keyword evidence="5" id="KW-0136">Cellulose degradation</keyword>
<dbReference type="Pfam" id="PF01915">
    <property type="entry name" value="Glyco_hydro_3_C"/>
    <property type="match status" value="1"/>
</dbReference>
<dbReference type="InterPro" id="IPR026891">
    <property type="entry name" value="Fn3-like"/>
</dbReference>
<sequence length="838" mass="91944">MTQHPPLGHFDIEDVLTKLDTVEKISLLSGIDFWHTFPVHRLGVPSIRVSDGPNGVRGTRFFQGVPAACLPCGTGLAATWDTDLIHRGGELQGAEAKAKGAVVILGPTTNMQRSPLGGRGFESFSEDPVLAGEMTSATVRGIQSTGVGATAKHFVTNDQEHERMSVDSIVSERALREIYLMPFQIAQRDAKPWCYMTAYNRLNGTHLSENPRILQQILREEWGFEGLVMSDWFGTYSAAESIKAGLDLEMPGPSYARGEQVSQALNCRKLLPKDLDPCVREVLRLIKRTQPLGIPEDQKESTVDTPETAKLLRTIGSNGLVLLKNAKRVLPFSKEKTTAVIGPNATVAAFSGGGSASLLPYYARSPLDGVQAACSKTKYALGAPGWKKLPLLEQRVKAKSGKHGLDMKVYLDPPSNHSRKPFDELFISTSDVLLADYKNPAIPKDFLFYATIEGTLEVEETTEYEFSISVAGTGKVFVDGKLVVDNETKQVKGDSFFGSGTREELGRMHLEKGKSYQILITFGTLPTMTLASSGATAFGAGGFRVGCERVIDYEQERKRAVELAKEVDQVVLCMGLNKDWESEGYDRKHMDLPEGSDELIKAVCAANPNTAVIVQSGTPVTMHRWLDGANAVVQAWYGGNETGNAIADVVFGEVNPSGKLPLSFPVRNEDNPAFLNYRSERGRTIYGEDVYVGYRFYEQTKKEVSFAFGHGLSYTTFDITDLTVEDGKNEFTVAATVANTGRVDGAEVVQVYVSQNAPSINRPPKELKGFKKVHLKAGEKETVQLKINKKYACSFWDEDTDSWIMERDEFEVLVGNSSQSVTKAGSVNVKETAHWKGL</sequence>
<dbReference type="UniPathway" id="UPA00696"/>
<dbReference type="PANTHER" id="PTHR42715:SF27">
    <property type="entry name" value="BETA-GLUCOSIDASE-RELATED"/>
    <property type="match status" value="1"/>
</dbReference>
<dbReference type="RefSeq" id="XP_008714731.1">
    <property type="nucleotide sequence ID" value="XM_008716509.1"/>
</dbReference>
<dbReference type="InterPro" id="IPR001764">
    <property type="entry name" value="Glyco_hydro_3_N"/>
</dbReference>
<evidence type="ECO:0000256" key="6">
    <source>
        <dbReference type="ARBA" id="ARBA00023180"/>
    </source>
</evidence>
<evidence type="ECO:0000256" key="2">
    <source>
        <dbReference type="ARBA" id="ARBA00004987"/>
    </source>
</evidence>
<dbReference type="PANTHER" id="PTHR42715">
    <property type="entry name" value="BETA-GLUCOSIDASE"/>
    <property type="match status" value="1"/>
</dbReference>
<evidence type="ECO:0000256" key="1">
    <source>
        <dbReference type="ARBA" id="ARBA00000448"/>
    </source>
</evidence>
<evidence type="ECO:0000256" key="3">
    <source>
        <dbReference type="ARBA" id="ARBA00005336"/>
    </source>
</evidence>
<accession>W2S324</accession>
<dbReference type="AlphaFoldDB" id="W2S324"/>
<dbReference type="PROSITE" id="PS00775">
    <property type="entry name" value="GLYCOSYL_HYDROL_F3"/>
    <property type="match status" value="1"/>
</dbReference>
<feature type="domain" description="PA14" evidence="11">
    <location>
        <begin position="400"/>
        <end position="561"/>
    </location>
</feature>
<gene>
    <name evidence="12" type="ORF">HMPREF1541_02153</name>
</gene>
<evidence type="ECO:0000259" key="11">
    <source>
        <dbReference type="PROSITE" id="PS51820"/>
    </source>
</evidence>
<organism evidence="12 13">
    <name type="scientific">Cyphellophora europaea (strain CBS 101466)</name>
    <name type="common">Phialophora europaea</name>
    <dbReference type="NCBI Taxonomy" id="1220924"/>
    <lineage>
        <taxon>Eukaryota</taxon>
        <taxon>Fungi</taxon>
        <taxon>Dikarya</taxon>
        <taxon>Ascomycota</taxon>
        <taxon>Pezizomycotina</taxon>
        <taxon>Eurotiomycetes</taxon>
        <taxon>Chaetothyriomycetidae</taxon>
        <taxon>Chaetothyriales</taxon>
        <taxon>Cyphellophoraceae</taxon>
        <taxon>Cyphellophora</taxon>
    </lineage>
</organism>
<dbReference type="FunFam" id="2.60.40.10:FF:000495">
    <property type="entry name" value="Periplasmic beta-glucosidase"/>
    <property type="match status" value="1"/>
</dbReference>
<name>W2S324_CYPE1</name>
<comment type="catalytic activity">
    <reaction evidence="1 10">
        <text>Hydrolysis of terminal, non-reducing beta-D-glucosyl residues with release of beta-D-glucose.</text>
        <dbReference type="EC" id="3.2.1.21"/>
    </reaction>
</comment>
<keyword evidence="8 10" id="KW-0326">Glycosidase</keyword>
<dbReference type="Pfam" id="PF14310">
    <property type="entry name" value="Fn3-like"/>
    <property type="match status" value="1"/>
</dbReference>
<proteinExistence type="inferred from homology"/>
<dbReference type="InterPro" id="IPR036962">
    <property type="entry name" value="Glyco_hydro_3_N_sf"/>
</dbReference>
<comment type="similarity">
    <text evidence="3 10">Belongs to the glycosyl hydrolase 3 family.</text>
</comment>
<dbReference type="SMART" id="SM01217">
    <property type="entry name" value="Fn3_like"/>
    <property type="match status" value="1"/>
</dbReference>
<evidence type="ECO:0000256" key="4">
    <source>
        <dbReference type="ARBA" id="ARBA00022801"/>
    </source>
</evidence>
<keyword evidence="13" id="KW-1185">Reference proteome</keyword>
<keyword evidence="4 10" id="KW-0378">Hydrolase</keyword>
<evidence type="ECO:0000256" key="9">
    <source>
        <dbReference type="ARBA" id="ARBA00023326"/>
    </source>
</evidence>
<dbReference type="Proteomes" id="UP000030752">
    <property type="component" value="Unassembled WGS sequence"/>
</dbReference>
<dbReference type="InterPro" id="IPR037524">
    <property type="entry name" value="PA14/GLEYA"/>
</dbReference>
<dbReference type="SUPFAM" id="SSF51445">
    <property type="entry name" value="(Trans)glycosidases"/>
    <property type="match status" value="1"/>
</dbReference>
<dbReference type="Pfam" id="PF07691">
    <property type="entry name" value="PA14"/>
    <property type="match status" value="1"/>
</dbReference>